<keyword evidence="2" id="KW-1185">Reference proteome</keyword>
<evidence type="ECO:0000313" key="2">
    <source>
        <dbReference type="Proteomes" id="UP001152759"/>
    </source>
</evidence>
<name>A0A9P0AHN1_BEMTA</name>
<dbReference type="Pfam" id="PF10294">
    <property type="entry name" value="Methyltransf_16"/>
    <property type="match status" value="1"/>
</dbReference>
<sequence>MDDFFVRKLDIETINKSLDLYQCTIGDVGCVVWDAALVLSKYLEVSCAKSPWLQGRKILELGAGVGCVGIVAACLGGDVIVTDLPEILPLLEKNISANFQQIEGTGGKISAQTLRWGDAENIKLLPKPDIILMADVIYYEESVEALVSTLLLLSDKNTTLILCHEKRQSEKQKEIFDAFYKRAKEHFKFSAVPPSEQHPDYCCQDFYLLKVSLLTI</sequence>
<organism evidence="1 2">
    <name type="scientific">Bemisia tabaci</name>
    <name type="common">Sweetpotato whitefly</name>
    <name type="synonym">Aleurodes tabaci</name>
    <dbReference type="NCBI Taxonomy" id="7038"/>
    <lineage>
        <taxon>Eukaryota</taxon>
        <taxon>Metazoa</taxon>
        <taxon>Ecdysozoa</taxon>
        <taxon>Arthropoda</taxon>
        <taxon>Hexapoda</taxon>
        <taxon>Insecta</taxon>
        <taxon>Pterygota</taxon>
        <taxon>Neoptera</taxon>
        <taxon>Paraneoptera</taxon>
        <taxon>Hemiptera</taxon>
        <taxon>Sternorrhyncha</taxon>
        <taxon>Aleyrodoidea</taxon>
        <taxon>Aleyrodidae</taxon>
        <taxon>Aleyrodinae</taxon>
        <taxon>Bemisia</taxon>
    </lineage>
</organism>
<dbReference type="PANTHER" id="PTHR14614:SF44">
    <property type="entry name" value="PROTEIN N-LYSINE METHYLTRANSFERASE METTL21D"/>
    <property type="match status" value="1"/>
</dbReference>
<dbReference type="Gene3D" id="3.40.50.150">
    <property type="entry name" value="Vaccinia Virus protein VP39"/>
    <property type="match status" value="1"/>
</dbReference>
<dbReference type="GO" id="GO:0032991">
    <property type="term" value="C:protein-containing complex"/>
    <property type="evidence" value="ECO:0007669"/>
    <property type="project" value="TreeGrafter"/>
</dbReference>
<dbReference type="EMBL" id="OU963867">
    <property type="protein sequence ID" value="CAH0391417.1"/>
    <property type="molecule type" value="Genomic_DNA"/>
</dbReference>
<dbReference type="Proteomes" id="UP001152759">
    <property type="component" value="Chromosome 6"/>
</dbReference>
<dbReference type="KEGG" id="btab:109038593"/>
<dbReference type="AlphaFoldDB" id="A0A9P0AHN1"/>
<dbReference type="InterPro" id="IPR029063">
    <property type="entry name" value="SAM-dependent_MTases_sf"/>
</dbReference>
<evidence type="ECO:0000313" key="1">
    <source>
        <dbReference type="EMBL" id="CAH0391417.1"/>
    </source>
</evidence>
<proteinExistence type="predicted"/>
<gene>
    <name evidence="1" type="ORF">BEMITA_LOCUS10035</name>
</gene>
<evidence type="ECO:0008006" key="3">
    <source>
        <dbReference type="Google" id="ProtNLM"/>
    </source>
</evidence>
<protein>
    <recommendedName>
        <fullName evidence="3">Protein-lysine methyltransferase METTL21D</fullName>
    </recommendedName>
</protein>
<accession>A0A9P0AHN1</accession>
<reference evidence="1" key="1">
    <citation type="submission" date="2021-12" db="EMBL/GenBank/DDBJ databases">
        <authorList>
            <person name="King R."/>
        </authorList>
    </citation>
    <scope>NUCLEOTIDE SEQUENCE</scope>
</reference>
<dbReference type="GO" id="GO:0005829">
    <property type="term" value="C:cytosol"/>
    <property type="evidence" value="ECO:0007669"/>
    <property type="project" value="TreeGrafter"/>
</dbReference>
<dbReference type="SUPFAM" id="SSF53335">
    <property type="entry name" value="S-adenosyl-L-methionine-dependent methyltransferases"/>
    <property type="match status" value="1"/>
</dbReference>
<dbReference type="PANTHER" id="PTHR14614">
    <property type="entry name" value="HEPATOCELLULAR CARCINOMA-ASSOCIATED ANTIGEN"/>
    <property type="match status" value="1"/>
</dbReference>
<dbReference type="InterPro" id="IPR019410">
    <property type="entry name" value="Methyltransf_16"/>
</dbReference>